<feature type="binding site" evidence="11">
    <location>
        <position position="151"/>
    </location>
    <ligand>
        <name>Mg(2+)</name>
        <dbReference type="ChEBI" id="CHEBI:18420"/>
    </ligand>
</feature>
<keyword evidence="5 10" id="KW-0479">Metal-binding</keyword>
<evidence type="ECO:0000256" key="8">
    <source>
        <dbReference type="ARBA" id="ARBA00031306"/>
    </source>
</evidence>
<dbReference type="Proteomes" id="UP000555103">
    <property type="component" value="Unassembled WGS sequence"/>
</dbReference>
<reference evidence="12 13" key="1">
    <citation type="submission" date="2020-08" db="EMBL/GenBank/DDBJ databases">
        <title>Genomic Encyclopedia of Type Strains, Phase IV (KMG-IV): sequencing the most valuable type-strain genomes for metagenomic binning, comparative biology and taxonomic classification.</title>
        <authorList>
            <person name="Goeker M."/>
        </authorList>
    </citation>
    <scope>NUCLEOTIDE SEQUENCE [LARGE SCALE GENOMIC DNA]</scope>
    <source>
        <strain evidence="12 13">DSM 104969</strain>
    </source>
</reference>
<accession>A0A840CGH6</accession>
<keyword evidence="7 10" id="KW-0460">Magnesium</keyword>
<evidence type="ECO:0000256" key="11">
    <source>
        <dbReference type="PIRSR" id="PIRSR006268-2"/>
    </source>
</evidence>
<dbReference type="PIRSF" id="PIRSF006268">
    <property type="entry name" value="ApbE"/>
    <property type="match status" value="1"/>
</dbReference>
<dbReference type="PANTHER" id="PTHR30040:SF2">
    <property type="entry name" value="FAD:PROTEIN FMN TRANSFERASE"/>
    <property type="match status" value="1"/>
</dbReference>
<dbReference type="RefSeq" id="WP_183305269.1">
    <property type="nucleotide sequence ID" value="NZ_JACIEP010000001.1"/>
</dbReference>
<dbReference type="InterPro" id="IPR003374">
    <property type="entry name" value="ApbE-like_sf"/>
</dbReference>
<dbReference type="PANTHER" id="PTHR30040">
    <property type="entry name" value="THIAMINE BIOSYNTHESIS LIPOPROTEIN APBE"/>
    <property type="match status" value="1"/>
</dbReference>
<dbReference type="GO" id="GO:0016740">
    <property type="term" value="F:transferase activity"/>
    <property type="evidence" value="ECO:0007669"/>
    <property type="project" value="UniProtKB-UniRule"/>
</dbReference>
<evidence type="ECO:0000256" key="5">
    <source>
        <dbReference type="ARBA" id="ARBA00022723"/>
    </source>
</evidence>
<proteinExistence type="inferred from homology"/>
<evidence type="ECO:0000256" key="4">
    <source>
        <dbReference type="ARBA" id="ARBA00022679"/>
    </source>
</evidence>
<evidence type="ECO:0000256" key="6">
    <source>
        <dbReference type="ARBA" id="ARBA00022827"/>
    </source>
</evidence>
<name>A0A840CGH6_9BACT</name>
<evidence type="ECO:0000313" key="13">
    <source>
        <dbReference type="Proteomes" id="UP000555103"/>
    </source>
</evidence>
<evidence type="ECO:0000256" key="1">
    <source>
        <dbReference type="ARBA" id="ARBA00011955"/>
    </source>
</evidence>
<comment type="catalytic activity">
    <reaction evidence="9 10">
        <text>L-threonyl-[protein] + FAD = FMN-L-threonyl-[protein] + AMP + H(+)</text>
        <dbReference type="Rhea" id="RHEA:36847"/>
        <dbReference type="Rhea" id="RHEA-COMP:11060"/>
        <dbReference type="Rhea" id="RHEA-COMP:11061"/>
        <dbReference type="ChEBI" id="CHEBI:15378"/>
        <dbReference type="ChEBI" id="CHEBI:30013"/>
        <dbReference type="ChEBI" id="CHEBI:57692"/>
        <dbReference type="ChEBI" id="CHEBI:74257"/>
        <dbReference type="ChEBI" id="CHEBI:456215"/>
        <dbReference type="EC" id="2.7.1.180"/>
    </reaction>
</comment>
<dbReference type="GO" id="GO:0046872">
    <property type="term" value="F:metal ion binding"/>
    <property type="evidence" value="ECO:0007669"/>
    <property type="project" value="UniProtKB-UniRule"/>
</dbReference>
<dbReference type="SUPFAM" id="SSF143631">
    <property type="entry name" value="ApbE-like"/>
    <property type="match status" value="1"/>
</dbReference>
<evidence type="ECO:0000256" key="7">
    <source>
        <dbReference type="ARBA" id="ARBA00022842"/>
    </source>
</evidence>
<protein>
    <recommendedName>
        <fullName evidence="2 10">FAD:protein FMN transferase</fullName>
        <ecNumber evidence="1 10">2.7.1.180</ecNumber>
    </recommendedName>
    <alternativeName>
        <fullName evidence="8 10">Flavin transferase</fullName>
    </alternativeName>
</protein>
<keyword evidence="3 10" id="KW-0285">Flavoprotein</keyword>
<evidence type="ECO:0000256" key="2">
    <source>
        <dbReference type="ARBA" id="ARBA00016337"/>
    </source>
</evidence>
<gene>
    <name evidence="12" type="ORF">GGR21_000206</name>
</gene>
<dbReference type="AlphaFoldDB" id="A0A840CGH6"/>
<sequence length="320" mass="35812">MKAIMADDGTFYYHIQGVAEGTSYSIIYQDKADRDFQPDVEQLLADFEKSLSVYDDDSIISRINRNEDIEVDRYFKAVFTRAKEISLLTNGTFDISAEPLFKVWGFSSKGKNIPDENRIKELKKSIGMDKLTLENNRIVKSDPNVILNANAIAKGYSADLVASFLEDHTCENYLVEIGGEIRLKGLNTEGENWRIGVDRPGEDNPIPGQDLQLILQITDKGIATSGNYRQFYIENGQKVVHTIDPVSGYPVKNNLLSATVIANDCITADAFATAFLVVGTEKALEWINNFPELDAVFICDEEGEYKVYCTPDIQKHVIAV</sequence>
<comment type="caution">
    <text evidence="12">The sequence shown here is derived from an EMBL/GenBank/DDBJ whole genome shotgun (WGS) entry which is preliminary data.</text>
</comment>
<evidence type="ECO:0000313" key="12">
    <source>
        <dbReference type="EMBL" id="MBB4034321.1"/>
    </source>
</evidence>
<evidence type="ECO:0000256" key="9">
    <source>
        <dbReference type="ARBA" id="ARBA00048540"/>
    </source>
</evidence>
<comment type="similarity">
    <text evidence="10">Belongs to the ApbE family.</text>
</comment>
<organism evidence="12 13">
    <name type="scientific">Dysgonomonas hofstadii</name>
    <dbReference type="NCBI Taxonomy" id="637886"/>
    <lineage>
        <taxon>Bacteria</taxon>
        <taxon>Pseudomonadati</taxon>
        <taxon>Bacteroidota</taxon>
        <taxon>Bacteroidia</taxon>
        <taxon>Bacteroidales</taxon>
        <taxon>Dysgonomonadaceae</taxon>
        <taxon>Dysgonomonas</taxon>
    </lineage>
</organism>
<feature type="binding site" evidence="11">
    <location>
        <position position="273"/>
    </location>
    <ligand>
        <name>Mg(2+)</name>
        <dbReference type="ChEBI" id="CHEBI:18420"/>
    </ligand>
</feature>
<dbReference type="Gene3D" id="3.10.520.10">
    <property type="entry name" value="ApbE-like domains"/>
    <property type="match status" value="1"/>
</dbReference>
<evidence type="ECO:0000256" key="10">
    <source>
        <dbReference type="PIRNR" id="PIRNR006268"/>
    </source>
</evidence>
<dbReference type="Pfam" id="PF02424">
    <property type="entry name" value="ApbE"/>
    <property type="match status" value="1"/>
</dbReference>
<dbReference type="EMBL" id="JACIEP010000001">
    <property type="protein sequence ID" value="MBB4034321.1"/>
    <property type="molecule type" value="Genomic_DNA"/>
</dbReference>
<evidence type="ECO:0000256" key="3">
    <source>
        <dbReference type="ARBA" id="ARBA00022630"/>
    </source>
</evidence>
<comment type="cofactor">
    <cofactor evidence="11">
        <name>Mg(2+)</name>
        <dbReference type="ChEBI" id="CHEBI:18420"/>
    </cofactor>
    <cofactor evidence="11">
        <name>Mn(2+)</name>
        <dbReference type="ChEBI" id="CHEBI:29035"/>
    </cofactor>
    <text evidence="11">Magnesium. Can also use manganese.</text>
</comment>
<feature type="binding site" evidence="11">
    <location>
        <position position="269"/>
    </location>
    <ligand>
        <name>Mg(2+)</name>
        <dbReference type="ChEBI" id="CHEBI:18420"/>
    </ligand>
</feature>
<keyword evidence="12" id="KW-0449">Lipoprotein</keyword>
<keyword evidence="13" id="KW-1185">Reference proteome</keyword>
<keyword evidence="4 10" id="KW-0808">Transferase</keyword>
<dbReference type="InterPro" id="IPR024932">
    <property type="entry name" value="ApbE"/>
</dbReference>
<keyword evidence="6 10" id="KW-0274">FAD</keyword>
<dbReference type="EC" id="2.7.1.180" evidence="1 10"/>